<protein>
    <submittedName>
        <fullName evidence="3">Uncharacterized protein</fullName>
    </submittedName>
</protein>
<sequence length="395" mass="43286">MSTPSSVTPKKLGRPCKDEQLLSQDEVLGLLEYIKKNLGRFPKSNRTPFFIDAIADLQLRVTPEEVRKRYNRLVNAYNRYFLKSGDGTRPTWPYYDKMHAIFGGHSVKHRNPFTPEKLATQGAISTSPIGSPPPPALTGAARPTPVPAQAKINESGESSSEDEAETSADEPEDSEGSVSGDSVRHATVENTPSPTLDKAVPTSLPKPVKSNNPAPRPRSSIPPSTQRPGTQPPTTTTAATTSSNNLNTRPSKRRAPSTPDDSPSTTTTASNCATPAGDIWSAPPVKRPRWLKKFLRQQRALRKEMDSLLQQNRFIQQQQANILQLMLVQQRSCMLAGDGISPTPPNPFDQPTPDPVQPTNGHHIAPVNEALLAASDFERRLTLIERSIPSRTPHR</sequence>
<feature type="compositionally biased region" description="Low complexity" evidence="2">
    <location>
        <begin position="217"/>
        <end position="242"/>
    </location>
</feature>
<organism evidence="3 4">
    <name type="scientific">Dimargaris cristalligena</name>
    <dbReference type="NCBI Taxonomy" id="215637"/>
    <lineage>
        <taxon>Eukaryota</taxon>
        <taxon>Fungi</taxon>
        <taxon>Fungi incertae sedis</taxon>
        <taxon>Zoopagomycota</taxon>
        <taxon>Kickxellomycotina</taxon>
        <taxon>Dimargaritomycetes</taxon>
        <taxon>Dimargaritales</taxon>
        <taxon>Dimargaritaceae</taxon>
        <taxon>Dimargaris</taxon>
    </lineage>
</organism>
<dbReference type="EMBL" id="ML002712">
    <property type="protein sequence ID" value="RKP36142.1"/>
    <property type="molecule type" value="Genomic_DNA"/>
</dbReference>
<dbReference type="AlphaFoldDB" id="A0A4P9ZTP9"/>
<evidence type="ECO:0000256" key="2">
    <source>
        <dbReference type="SAM" id="MobiDB-lite"/>
    </source>
</evidence>
<evidence type="ECO:0000313" key="4">
    <source>
        <dbReference type="Proteomes" id="UP000268162"/>
    </source>
</evidence>
<feature type="coiled-coil region" evidence="1">
    <location>
        <begin position="291"/>
        <end position="318"/>
    </location>
</feature>
<gene>
    <name evidence="3" type="ORF">BJ085DRAFT_41017</name>
</gene>
<reference evidence="4" key="1">
    <citation type="journal article" date="2018" name="Nat. Microbiol.">
        <title>Leveraging single-cell genomics to expand the fungal tree of life.</title>
        <authorList>
            <person name="Ahrendt S.R."/>
            <person name="Quandt C.A."/>
            <person name="Ciobanu D."/>
            <person name="Clum A."/>
            <person name="Salamov A."/>
            <person name="Andreopoulos B."/>
            <person name="Cheng J.F."/>
            <person name="Woyke T."/>
            <person name="Pelin A."/>
            <person name="Henrissat B."/>
            <person name="Reynolds N.K."/>
            <person name="Benny G.L."/>
            <person name="Smith M.E."/>
            <person name="James T.Y."/>
            <person name="Grigoriev I.V."/>
        </authorList>
    </citation>
    <scope>NUCLEOTIDE SEQUENCE [LARGE SCALE GENOMIC DNA]</scope>
    <source>
        <strain evidence="4">RSA 468</strain>
    </source>
</reference>
<name>A0A4P9ZTP9_9FUNG</name>
<keyword evidence="4" id="KW-1185">Reference proteome</keyword>
<dbReference type="Proteomes" id="UP000268162">
    <property type="component" value="Unassembled WGS sequence"/>
</dbReference>
<proteinExistence type="predicted"/>
<keyword evidence="1" id="KW-0175">Coiled coil</keyword>
<feature type="compositionally biased region" description="Low complexity" evidence="2">
    <location>
        <begin position="256"/>
        <end position="270"/>
    </location>
</feature>
<evidence type="ECO:0000256" key="1">
    <source>
        <dbReference type="SAM" id="Coils"/>
    </source>
</evidence>
<evidence type="ECO:0000313" key="3">
    <source>
        <dbReference type="EMBL" id="RKP36142.1"/>
    </source>
</evidence>
<feature type="region of interest" description="Disordered" evidence="2">
    <location>
        <begin position="123"/>
        <end position="284"/>
    </location>
</feature>
<feature type="compositionally biased region" description="Acidic residues" evidence="2">
    <location>
        <begin position="159"/>
        <end position="175"/>
    </location>
</feature>
<accession>A0A4P9ZTP9</accession>